<keyword evidence="2 5" id="KW-0436">Ligase</keyword>
<dbReference type="OrthoDB" id="9803968at2"/>
<dbReference type="RefSeq" id="WP_069203858.1">
    <property type="nucleotide sequence ID" value="NZ_CP014168.1"/>
</dbReference>
<dbReference type="InterPro" id="IPR025110">
    <property type="entry name" value="AMP-bd_C"/>
</dbReference>
<evidence type="ECO:0000313" key="6">
    <source>
        <dbReference type="Proteomes" id="UP000094256"/>
    </source>
</evidence>
<dbReference type="EMBL" id="CP014168">
    <property type="protein sequence ID" value="AOH83279.1"/>
    <property type="molecule type" value="Genomic_DNA"/>
</dbReference>
<dbReference type="GO" id="GO:0006631">
    <property type="term" value="P:fatty acid metabolic process"/>
    <property type="evidence" value="ECO:0007669"/>
    <property type="project" value="TreeGrafter"/>
</dbReference>
<accession>A0A1B3Z768</accession>
<dbReference type="InterPro" id="IPR045851">
    <property type="entry name" value="AMP-bd_C_sf"/>
</dbReference>
<feature type="domain" description="AMP-dependent synthetase/ligase" evidence="3">
    <location>
        <begin position="5"/>
        <end position="360"/>
    </location>
</feature>
<proteinExistence type="inferred from homology"/>
<keyword evidence="6" id="KW-1185">Reference proteome</keyword>
<dbReference type="GO" id="GO:0031956">
    <property type="term" value="F:medium-chain fatty acid-CoA ligase activity"/>
    <property type="evidence" value="ECO:0007669"/>
    <property type="project" value="TreeGrafter"/>
</dbReference>
<dbReference type="InterPro" id="IPR000873">
    <property type="entry name" value="AMP-dep_synth/lig_dom"/>
</dbReference>
<comment type="similarity">
    <text evidence="1">Belongs to the ATP-dependent AMP-binding enzyme family.</text>
</comment>
<dbReference type="KEGG" id="span:AWL63_04125"/>
<sequence length="513" mass="55608">MDDYSDYRGIVSGQRHRSHEDVTLNAQRIAGGLQRSGVTVGDCVCVLMRNDIAFLEASYGAAQLGAYVVPVNSHLGPDEVAYILNDSGAAVLIGHSDLLHRLAEVVQPSLKVISVPTPAEIVEAYRLDPLLLGAPSFAIDFDDWLHDQAPLELAAERAPQSMVYTSGTTGAPKGVRRMAPTPEQAAALAVSRANFGVKPGVRMLLPGPLYHSAPNSFALSAGRHGGVVVMMPRFDAEEMLKIIASYRIDTIFMVPTMFIRLLGLPEDVRKRYDVSSLKTVVHAAAPCPVSVKNEMMAWWGPVIYEFYGSTEAGAVTLSGPDDWNARPGTVGKALTGVHIRILDEGGQILPAGHVGEIYTKVDGAPDFTYHNKPEKRLQADRDGFVTSGDVGYIDNDGYLFISDRKSDMVISGGVNIYPAEIEAVLQDLPGVRDCAVFGVPDEEFGESLMAMVEPEAGVALDTGALRKQLRGLLAGYKVPKVVEIRHDLPREDSGKIFKRKLRDPYWAAANRSI</sequence>
<evidence type="ECO:0000259" key="3">
    <source>
        <dbReference type="Pfam" id="PF00501"/>
    </source>
</evidence>
<evidence type="ECO:0000256" key="1">
    <source>
        <dbReference type="ARBA" id="ARBA00006432"/>
    </source>
</evidence>
<dbReference type="AlphaFoldDB" id="A0A1B3Z768"/>
<evidence type="ECO:0000313" key="5">
    <source>
        <dbReference type="EMBL" id="AOH83279.1"/>
    </source>
</evidence>
<dbReference type="SUPFAM" id="SSF56801">
    <property type="entry name" value="Acetyl-CoA synthetase-like"/>
    <property type="match status" value="1"/>
</dbReference>
<dbReference type="PANTHER" id="PTHR43201:SF5">
    <property type="entry name" value="MEDIUM-CHAIN ACYL-COA LIGASE ACSF2, MITOCHONDRIAL"/>
    <property type="match status" value="1"/>
</dbReference>
<protein>
    <submittedName>
        <fullName evidence="5">Long-chain fatty acid--CoA ligase</fullName>
    </submittedName>
</protein>
<dbReference type="PROSITE" id="PS00455">
    <property type="entry name" value="AMP_BINDING"/>
    <property type="match status" value="1"/>
</dbReference>
<evidence type="ECO:0000259" key="4">
    <source>
        <dbReference type="Pfam" id="PF13193"/>
    </source>
</evidence>
<dbReference type="Proteomes" id="UP000094256">
    <property type="component" value="Chromosome"/>
</dbReference>
<dbReference type="InterPro" id="IPR020845">
    <property type="entry name" value="AMP-binding_CS"/>
</dbReference>
<evidence type="ECO:0000256" key="2">
    <source>
        <dbReference type="ARBA" id="ARBA00022598"/>
    </source>
</evidence>
<feature type="domain" description="AMP-binding enzyme C-terminal" evidence="4">
    <location>
        <begin position="420"/>
        <end position="495"/>
    </location>
</feature>
<reference evidence="5 6" key="1">
    <citation type="submission" date="2016-01" db="EMBL/GenBank/DDBJ databases">
        <title>Complete genome and mega plasmid sequence of Sphingomonas panacis DCY99 elicits systemic resistance in rice to Xanthomonas oryzae.</title>
        <authorList>
            <person name="Kim Y.J."/>
            <person name="Yang D.C."/>
            <person name="Sing P."/>
        </authorList>
    </citation>
    <scope>NUCLEOTIDE SEQUENCE [LARGE SCALE GENOMIC DNA]</scope>
    <source>
        <strain evidence="5 6">DCY99</strain>
    </source>
</reference>
<name>A0A1B3Z768_9SPHN</name>
<dbReference type="STRING" id="1560345.AWL63_04125"/>
<dbReference type="Gene3D" id="3.30.300.30">
    <property type="match status" value="1"/>
</dbReference>
<dbReference type="InterPro" id="IPR042099">
    <property type="entry name" value="ANL_N_sf"/>
</dbReference>
<dbReference type="Pfam" id="PF13193">
    <property type="entry name" value="AMP-binding_C"/>
    <property type="match status" value="1"/>
</dbReference>
<dbReference type="Gene3D" id="3.40.50.12780">
    <property type="entry name" value="N-terminal domain of ligase-like"/>
    <property type="match status" value="1"/>
</dbReference>
<organism evidence="5 6">
    <name type="scientific">Sphingomonas panacis</name>
    <dbReference type="NCBI Taxonomy" id="1560345"/>
    <lineage>
        <taxon>Bacteria</taxon>
        <taxon>Pseudomonadati</taxon>
        <taxon>Pseudomonadota</taxon>
        <taxon>Alphaproteobacteria</taxon>
        <taxon>Sphingomonadales</taxon>
        <taxon>Sphingomonadaceae</taxon>
        <taxon>Sphingomonas</taxon>
    </lineage>
</organism>
<gene>
    <name evidence="5" type="ORF">AWL63_04125</name>
</gene>
<dbReference type="Pfam" id="PF00501">
    <property type="entry name" value="AMP-binding"/>
    <property type="match status" value="1"/>
</dbReference>
<dbReference type="PANTHER" id="PTHR43201">
    <property type="entry name" value="ACYL-COA SYNTHETASE"/>
    <property type="match status" value="1"/>
</dbReference>
<dbReference type="NCBIfam" id="NF009071">
    <property type="entry name" value="PRK12406.1"/>
    <property type="match status" value="1"/>
</dbReference>